<dbReference type="Pfam" id="PF10105">
    <property type="entry name" value="DUF2344"/>
    <property type="match status" value="1"/>
</dbReference>
<reference evidence="2 3" key="1">
    <citation type="submission" date="2016-10" db="EMBL/GenBank/DDBJ databases">
        <authorList>
            <person name="de Groot N.N."/>
        </authorList>
    </citation>
    <scope>NUCLEOTIDE SEQUENCE [LARGE SCALE GENOMIC DNA]</scope>
    <source>
        <strain evidence="2 3">DSM 7343</strain>
    </source>
</reference>
<sequence>MNIDQTEALIQVSRPSRYLGGELGSICKLDSGIEVRMALAFPDVYDVGMSHIGFPILYNILNNLDWAAAERVYSPWGDMEQWLREQHQPLCSLETSQTLGSFDIIGFTLQYELSYTNLLTMLELSGIPLRRERRDDQAPLIVVGGPCAFNPEPLADFFDVALIGDGEEAVVELATLVRQGKQEKWSRQQLLQKLAASDGFYVPEFFAVSYQASGSIDKITPLHPGYDKVRRRFIQDLETAPFPTQPIVPFMQTVHNRVAMEITRGCTRGCRFCQAGYIYRPVRERSPETIKRLIAESLQNSGFEEVSLLSLSTGDYSCIEPLMQQLMDVYTNDRVSVSLPSLRVGSLTSALMEEVKKVRKSGFTLAPEAGSERLRKLINKGITTDDLLQSTQTAFQLGWRLIKLYFMLGLPTETDTDLQELMDLAAQVKKSGKGTGGNDVNVAVSTFVPKPHTPFQWEAQIGIDETLRKQRLLRDGLRQKKLRFKYHGAESSFMEGVFARGDRRLSAVLERAVELGCRFDGWRECFDFNLWQQAFADCDIEPSWYLRERQEDEVLPWDHIDCGVPKQFFVRERQKALAGAETKDCRGGICHSCGICDGERLQQRLSTPAVSTAARSGDEGCQNGDPEQFTRVRLRLSKLGRARMVAHLEYLKMFQRAVRRANLPIRFSQGFHPMPKISFLEALPMGVSSEAELVDLELLSFVPVNEVIQALNVQLPEGFKIIEGEIIPWKSPSPSAAVASSRYSVPLPETVVEDLHQRIVDFLDADQILVTQIKKERQVEVDIRPGVLELCQVGAELQIELTKGSPLRVAAYLLNSDMETIRRYGVRKTGIVLKDMS</sequence>
<dbReference type="InterPro" id="IPR023404">
    <property type="entry name" value="rSAM_horseshoe"/>
</dbReference>
<dbReference type="SFLD" id="SFLDS00029">
    <property type="entry name" value="Radical_SAM"/>
    <property type="match status" value="1"/>
</dbReference>
<dbReference type="Pfam" id="PF19864">
    <property type="entry name" value="Radical_SAM_N2"/>
    <property type="match status" value="1"/>
</dbReference>
<dbReference type="InterPro" id="IPR045784">
    <property type="entry name" value="Radical_SAM_N2"/>
</dbReference>
<evidence type="ECO:0000259" key="1">
    <source>
        <dbReference type="PROSITE" id="PS51918"/>
    </source>
</evidence>
<evidence type="ECO:0000313" key="2">
    <source>
        <dbReference type="EMBL" id="SEA61517.1"/>
    </source>
</evidence>
<dbReference type="SFLD" id="SFLDG01082">
    <property type="entry name" value="B12-binding_domain_containing"/>
    <property type="match status" value="1"/>
</dbReference>
<dbReference type="PROSITE" id="PS51918">
    <property type="entry name" value="RADICAL_SAM"/>
    <property type="match status" value="1"/>
</dbReference>
<dbReference type="PANTHER" id="PTHR42731:SF1">
    <property type="entry name" value="RADICAL SAM DOMAIN PROTEIN"/>
    <property type="match status" value="1"/>
</dbReference>
<dbReference type="Pfam" id="PF04055">
    <property type="entry name" value="Radical_SAM"/>
    <property type="match status" value="1"/>
</dbReference>
<dbReference type="SUPFAM" id="SSF102114">
    <property type="entry name" value="Radical SAM enzymes"/>
    <property type="match status" value="1"/>
</dbReference>
<proteinExistence type="predicted"/>
<dbReference type="GO" id="GO:0051536">
    <property type="term" value="F:iron-sulfur cluster binding"/>
    <property type="evidence" value="ECO:0007669"/>
    <property type="project" value="InterPro"/>
</dbReference>
<dbReference type="STRING" id="37625.SAMN05660420_02621"/>
<dbReference type="Proteomes" id="UP000199409">
    <property type="component" value="Unassembled WGS sequence"/>
</dbReference>
<keyword evidence="3" id="KW-1185">Reference proteome</keyword>
<dbReference type="RefSeq" id="WP_245706498.1">
    <property type="nucleotide sequence ID" value="NZ_FNQN01000008.1"/>
</dbReference>
<name>A0A1H4CMF4_9BACT</name>
<dbReference type="NCBIfam" id="TIGR03936">
    <property type="entry name" value="sam_1_link_chp"/>
    <property type="match status" value="1"/>
</dbReference>
<protein>
    <submittedName>
        <fullName evidence="2">Radical SAM-linked protein/radical SAM family uncharacterized protein</fullName>
    </submittedName>
</protein>
<dbReference type="EMBL" id="FNQN01000008">
    <property type="protein sequence ID" value="SEA61517.1"/>
    <property type="molecule type" value="Genomic_DNA"/>
</dbReference>
<dbReference type="GO" id="GO:0003824">
    <property type="term" value="F:catalytic activity"/>
    <property type="evidence" value="ECO:0007669"/>
    <property type="project" value="InterPro"/>
</dbReference>
<dbReference type="Gene3D" id="3.80.30.20">
    <property type="entry name" value="tm_1862 like domain"/>
    <property type="match status" value="1"/>
</dbReference>
<evidence type="ECO:0000313" key="3">
    <source>
        <dbReference type="Proteomes" id="UP000199409"/>
    </source>
</evidence>
<dbReference type="SMART" id="SM00729">
    <property type="entry name" value="Elp3"/>
    <property type="match status" value="1"/>
</dbReference>
<dbReference type="AlphaFoldDB" id="A0A1H4CMF4"/>
<dbReference type="NCBIfam" id="TIGR03960">
    <property type="entry name" value="rSAM_fuse_unch"/>
    <property type="match status" value="1"/>
</dbReference>
<organism evidence="2 3">
    <name type="scientific">Desulfuromusa kysingii</name>
    <dbReference type="NCBI Taxonomy" id="37625"/>
    <lineage>
        <taxon>Bacteria</taxon>
        <taxon>Pseudomonadati</taxon>
        <taxon>Thermodesulfobacteriota</taxon>
        <taxon>Desulfuromonadia</taxon>
        <taxon>Desulfuromonadales</taxon>
        <taxon>Geopsychrobacteraceae</taxon>
        <taxon>Desulfuromusa</taxon>
    </lineage>
</organism>
<gene>
    <name evidence="2" type="ORF">SAMN05660420_02621</name>
</gene>
<dbReference type="CDD" id="cd01335">
    <property type="entry name" value="Radical_SAM"/>
    <property type="match status" value="1"/>
</dbReference>
<dbReference type="InterPro" id="IPR006638">
    <property type="entry name" value="Elp3/MiaA/NifB-like_rSAM"/>
</dbReference>
<dbReference type="PANTHER" id="PTHR42731">
    <property type="entry name" value="SLL1084 PROTEIN"/>
    <property type="match status" value="1"/>
</dbReference>
<dbReference type="InterPro" id="IPR023862">
    <property type="entry name" value="CHP03960_rSAM"/>
</dbReference>
<accession>A0A1H4CMF4</accession>
<dbReference type="InterPro" id="IPR058240">
    <property type="entry name" value="rSAM_sf"/>
</dbReference>
<feature type="domain" description="Radical SAM core" evidence="1">
    <location>
        <begin position="252"/>
        <end position="483"/>
    </location>
</feature>
<dbReference type="InterPro" id="IPR007197">
    <property type="entry name" value="rSAM"/>
</dbReference>
<dbReference type="InterPro" id="IPR018768">
    <property type="entry name" value="DUF2344"/>
</dbReference>